<dbReference type="InterPro" id="IPR038983">
    <property type="entry name" value="C2CD5"/>
</dbReference>
<dbReference type="Pfam" id="PF23128">
    <property type="entry name" value="YbjQ_4"/>
    <property type="match status" value="1"/>
</dbReference>
<dbReference type="AlphaFoldDB" id="B0X1B7"/>
<dbReference type="HOGENOM" id="CLU_1645393_0_0_1"/>
<dbReference type="eggNOG" id="KOG1031">
    <property type="taxonomic scope" value="Eukaryota"/>
</dbReference>
<dbReference type="PANTHER" id="PTHR37412">
    <property type="entry name" value="C2 DOMAIN-CONTAINING PROTEIN 5"/>
    <property type="match status" value="1"/>
</dbReference>
<dbReference type="VEuPathDB" id="VectorBase:CPIJ012770"/>
<organism>
    <name type="scientific">Culex quinquefasciatus</name>
    <name type="common">Southern house mosquito</name>
    <name type="synonym">Culex pungens</name>
    <dbReference type="NCBI Taxonomy" id="7176"/>
    <lineage>
        <taxon>Eukaryota</taxon>
        <taxon>Metazoa</taxon>
        <taxon>Ecdysozoa</taxon>
        <taxon>Arthropoda</taxon>
        <taxon>Hexapoda</taxon>
        <taxon>Insecta</taxon>
        <taxon>Pterygota</taxon>
        <taxon>Neoptera</taxon>
        <taxon>Endopterygota</taxon>
        <taxon>Diptera</taxon>
        <taxon>Nematocera</taxon>
        <taxon>Culicoidea</taxon>
        <taxon>Culicidae</taxon>
        <taxon>Culicinae</taxon>
        <taxon>Culicini</taxon>
        <taxon>Culex</taxon>
        <taxon>Culex</taxon>
    </lineage>
</organism>
<evidence type="ECO:0000313" key="2">
    <source>
        <dbReference type="EMBL" id="EDS38566.1"/>
    </source>
</evidence>
<dbReference type="GO" id="GO:0065002">
    <property type="term" value="P:intracellular protein transmembrane transport"/>
    <property type="evidence" value="ECO:0007669"/>
    <property type="project" value="TreeGrafter"/>
</dbReference>
<reference evidence="3" key="2">
    <citation type="submission" date="2021-02" db="UniProtKB">
        <authorList>
            <consortium name="EnsemblMetazoa"/>
        </authorList>
    </citation>
    <scope>IDENTIFICATION</scope>
    <source>
        <strain evidence="3">JHB</strain>
    </source>
</reference>
<dbReference type="EMBL" id="DS232257">
    <property type="protein sequence ID" value="EDS38566.1"/>
    <property type="molecule type" value="Genomic_DNA"/>
</dbReference>
<keyword evidence="4" id="KW-1185">Reference proteome</keyword>
<dbReference type="PANTHER" id="PTHR37412:SF2">
    <property type="entry name" value="C2 DOMAIN-CONTAINING PROTEIN 5"/>
    <property type="match status" value="1"/>
</dbReference>
<dbReference type="OrthoDB" id="419768at2759"/>
<dbReference type="EnsemblMetazoa" id="CPIJ012770-RA">
    <property type="protein sequence ID" value="CPIJ012770-PA"/>
    <property type="gene ID" value="CPIJ012770"/>
</dbReference>
<name>B0X1B7_CULQU</name>
<dbReference type="GO" id="GO:0010828">
    <property type="term" value="P:positive regulation of D-glucose transmembrane transport"/>
    <property type="evidence" value="ECO:0007669"/>
    <property type="project" value="TreeGrafter"/>
</dbReference>
<dbReference type="VEuPathDB" id="VectorBase:CQUJHB008786"/>
<gene>
    <name evidence="3" type="primary">6046210</name>
    <name evidence="2" type="ORF">CpipJ_CPIJ012770</name>
</gene>
<proteinExistence type="predicted"/>
<reference evidence="2" key="1">
    <citation type="submission" date="2007-03" db="EMBL/GenBank/DDBJ databases">
        <title>Annotation of Culex pipiens quinquefasciatus.</title>
        <authorList>
            <consortium name="The Broad Institute Genome Sequencing Platform"/>
            <person name="Atkinson P.W."/>
            <person name="Hemingway J."/>
            <person name="Christensen B.M."/>
            <person name="Higgs S."/>
            <person name="Kodira C."/>
            <person name="Hannick L."/>
            <person name="Megy K."/>
            <person name="O'Leary S."/>
            <person name="Pearson M."/>
            <person name="Haas B.J."/>
            <person name="Mauceli E."/>
            <person name="Wortman J.R."/>
            <person name="Lee N.H."/>
            <person name="Guigo R."/>
            <person name="Stanke M."/>
            <person name="Alvarado L."/>
            <person name="Amedeo P."/>
            <person name="Antoine C.H."/>
            <person name="Arensburger P."/>
            <person name="Bidwell S.L."/>
            <person name="Crawford M."/>
            <person name="Camaro F."/>
            <person name="Devon K."/>
            <person name="Engels R."/>
            <person name="Hammond M."/>
            <person name="Howarth C."/>
            <person name="Koehrsen M."/>
            <person name="Lawson D."/>
            <person name="Montgomery P."/>
            <person name="Nene V."/>
            <person name="Nusbaum C."/>
            <person name="Puiu D."/>
            <person name="Romero-Severson J."/>
            <person name="Severson D.W."/>
            <person name="Shumway M."/>
            <person name="Sisk P."/>
            <person name="Stolte C."/>
            <person name="Zeng Q."/>
            <person name="Eisenstadt E."/>
            <person name="Fraser-Liggett C."/>
            <person name="Strausberg R."/>
            <person name="Galagan J."/>
            <person name="Birren B."/>
            <person name="Collins F.H."/>
        </authorList>
    </citation>
    <scope>NUCLEOTIDE SEQUENCE [LARGE SCALE GENOMIC DNA]</scope>
    <source>
        <strain evidence="2">JHB</strain>
    </source>
</reference>
<feature type="domain" description="C2CD5 C-terminal" evidence="1">
    <location>
        <begin position="61"/>
        <end position="155"/>
    </location>
</feature>
<evidence type="ECO:0000259" key="1">
    <source>
        <dbReference type="Pfam" id="PF23128"/>
    </source>
</evidence>
<evidence type="ECO:0000313" key="3">
    <source>
        <dbReference type="EnsemblMetazoa" id="CPIJ012770-PA"/>
    </source>
</evidence>
<dbReference type="GO" id="GO:0005509">
    <property type="term" value="F:calcium ion binding"/>
    <property type="evidence" value="ECO:0007669"/>
    <property type="project" value="TreeGrafter"/>
</dbReference>
<protein>
    <recommendedName>
        <fullName evidence="1">C2CD5 C-terminal domain-containing protein</fullName>
    </recommendedName>
</protein>
<sequence>MSLVFPKQTDGTLECGTIECGTIVLQFSFGIHSPGADGAAAVAARPSFLSIPPNDRYGVDITPLSYIPGGKIEKYLGNLNFFFIRESTAVKENGGISGFVHSFITEVLSVIRAHVTALGGNAMTAFYMTELILVDNLHKNQGQCLMSAGGDVVFVSYYKDD</sequence>
<dbReference type="STRING" id="7176.B0X1B7"/>
<dbReference type="InterPro" id="IPR057815">
    <property type="entry name" value="C2CD5_C"/>
</dbReference>
<accession>B0X1B7</accession>
<evidence type="ECO:0000313" key="4">
    <source>
        <dbReference type="Proteomes" id="UP000002320"/>
    </source>
</evidence>
<dbReference type="Proteomes" id="UP000002320">
    <property type="component" value="Unassembled WGS sequence"/>
</dbReference>
<dbReference type="GO" id="GO:0090314">
    <property type="term" value="P:positive regulation of protein targeting to membrane"/>
    <property type="evidence" value="ECO:0007669"/>
    <property type="project" value="TreeGrafter"/>
</dbReference>
<dbReference type="GO" id="GO:0072659">
    <property type="term" value="P:protein localization to plasma membrane"/>
    <property type="evidence" value="ECO:0007669"/>
    <property type="project" value="TreeGrafter"/>
</dbReference>
<dbReference type="GO" id="GO:0005886">
    <property type="term" value="C:plasma membrane"/>
    <property type="evidence" value="ECO:0007669"/>
    <property type="project" value="TreeGrafter"/>
</dbReference>
<dbReference type="GO" id="GO:0005544">
    <property type="term" value="F:calcium-dependent phospholipid binding"/>
    <property type="evidence" value="ECO:0007669"/>
    <property type="project" value="InterPro"/>
</dbReference>
<dbReference type="InParanoid" id="B0X1B7"/>
<dbReference type="KEGG" id="cqu:CpipJ_CPIJ012770"/>
<dbReference type="GO" id="GO:0031340">
    <property type="term" value="P:positive regulation of vesicle fusion"/>
    <property type="evidence" value="ECO:0007669"/>
    <property type="project" value="TreeGrafter"/>
</dbReference>